<keyword evidence="4" id="KW-0804">Transcription</keyword>
<evidence type="ECO:0000313" key="6">
    <source>
        <dbReference type="EMBL" id="GAQ93962.1"/>
    </source>
</evidence>
<dbReference type="SUPFAM" id="SSF46689">
    <property type="entry name" value="Homeodomain-like"/>
    <property type="match status" value="1"/>
</dbReference>
<name>A0A0U9HQE6_9BACT</name>
<dbReference type="GO" id="GO:0043565">
    <property type="term" value="F:sequence-specific DNA binding"/>
    <property type="evidence" value="ECO:0007669"/>
    <property type="project" value="InterPro"/>
</dbReference>
<accession>A0A0U9HQE6</accession>
<dbReference type="Gene3D" id="1.10.10.60">
    <property type="entry name" value="Homeodomain-like"/>
    <property type="match status" value="1"/>
</dbReference>
<evidence type="ECO:0000256" key="4">
    <source>
        <dbReference type="ARBA" id="ARBA00023163"/>
    </source>
</evidence>
<evidence type="ECO:0000259" key="5">
    <source>
        <dbReference type="PROSITE" id="PS50045"/>
    </source>
</evidence>
<dbReference type="PANTHER" id="PTHR32071">
    <property type="entry name" value="TRANSCRIPTIONAL REGULATORY PROTEIN"/>
    <property type="match status" value="1"/>
</dbReference>
<dbReference type="SUPFAM" id="SSF52540">
    <property type="entry name" value="P-loop containing nucleoside triphosphate hydrolases"/>
    <property type="match status" value="1"/>
</dbReference>
<keyword evidence="2" id="KW-0067">ATP-binding</keyword>
<dbReference type="InterPro" id="IPR002078">
    <property type="entry name" value="Sigma_54_int"/>
</dbReference>
<proteinExistence type="predicted"/>
<dbReference type="Proteomes" id="UP000054976">
    <property type="component" value="Unassembled WGS sequence"/>
</dbReference>
<dbReference type="InterPro" id="IPR009057">
    <property type="entry name" value="Homeodomain-like_sf"/>
</dbReference>
<evidence type="ECO:0000313" key="7">
    <source>
        <dbReference type="Proteomes" id="UP000054976"/>
    </source>
</evidence>
<dbReference type="AlphaFoldDB" id="A0A0U9HQE6"/>
<dbReference type="Pfam" id="PF02954">
    <property type="entry name" value="HTH_8"/>
    <property type="match status" value="1"/>
</dbReference>
<organism evidence="6 7">
    <name type="scientific">Thermodesulfovibrio aggregans</name>
    <dbReference type="NCBI Taxonomy" id="86166"/>
    <lineage>
        <taxon>Bacteria</taxon>
        <taxon>Pseudomonadati</taxon>
        <taxon>Nitrospirota</taxon>
        <taxon>Thermodesulfovibrionia</taxon>
        <taxon>Thermodesulfovibrionales</taxon>
        <taxon>Thermodesulfovibrionaceae</taxon>
        <taxon>Thermodesulfovibrio</taxon>
    </lineage>
</organism>
<keyword evidence="1" id="KW-0547">Nucleotide-binding</keyword>
<gene>
    <name evidence="6" type="ORF">TAGGR_1127</name>
</gene>
<reference evidence="7" key="1">
    <citation type="submission" date="2016-01" db="EMBL/GenBank/DDBJ databases">
        <title>Draft genome sequence of Thermodesulfovibrio aggregans strain TGE-P1.</title>
        <authorList>
            <person name="Sekiguchi Y."/>
            <person name="Ohashi A."/>
            <person name="Matsuura N."/>
            <person name="Tourlousse M.D."/>
        </authorList>
    </citation>
    <scope>NUCLEOTIDE SEQUENCE [LARGE SCALE GENOMIC DNA]</scope>
    <source>
        <strain evidence="7">TGE-P1</strain>
    </source>
</reference>
<dbReference type="GO" id="GO:0006355">
    <property type="term" value="P:regulation of DNA-templated transcription"/>
    <property type="evidence" value="ECO:0007669"/>
    <property type="project" value="InterPro"/>
</dbReference>
<keyword evidence="3" id="KW-0805">Transcription regulation</keyword>
<dbReference type="OrthoDB" id="9813717at2"/>
<dbReference type="PRINTS" id="PR01590">
    <property type="entry name" value="HTHFIS"/>
</dbReference>
<protein>
    <submittedName>
        <fullName evidence="6">Regulatory protein, Fis family</fullName>
    </submittedName>
</protein>
<evidence type="ECO:0000256" key="3">
    <source>
        <dbReference type="ARBA" id="ARBA00023015"/>
    </source>
</evidence>
<dbReference type="Gene3D" id="1.10.8.60">
    <property type="match status" value="1"/>
</dbReference>
<sequence length="288" mass="34084">MEPMQLIRVYKSQMMREILEELRKLTFEKTIIFIYGEKGTEKDYIVKFILAQINHPEIIKVPEEIHKKTSFRQESIVYVIKNFENIDFSFVFNPEKNFKCAIFISDYDYVELYKNGAIPFELYENLLSSRKIYIPPLRERKQDIIPLANFFLQEISECLNIHKKELSKEAQEAILEYPWIENAYQLKQYLAKACIMAKHQRLTSKDLFGEYNDQLSIKNFLELKIGNLLKEFANIENSNLYETVIQEVEKALFFLAINETGGNQLKAARILGINRNTLNKKLKHYNLI</sequence>
<dbReference type="STRING" id="86166.TAGGR_1127"/>
<dbReference type="GO" id="GO:0005524">
    <property type="term" value="F:ATP binding"/>
    <property type="evidence" value="ECO:0007669"/>
    <property type="project" value="UniProtKB-KW"/>
</dbReference>
<dbReference type="InterPro" id="IPR058031">
    <property type="entry name" value="AAA_lid_NorR"/>
</dbReference>
<evidence type="ECO:0000256" key="1">
    <source>
        <dbReference type="ARBA" id="ARBA00022741"/>
    </source>
</evidence>
<dbReference type="RefSeq" id="WP_059175449.1">
    <property type="nucleotide sequence ID" value="NZ_BCNO01000001.1"/>
</dbReference>
<keyword evidence="7" id="KW-1185">Reference proteome</keyword>
<evidence type="ECO:0000256" key="2">
    <source>
        <dbReference type="ARBA" id="ARBA00022840"/>
    </source>
</evidence>
<dbReference type="PANTHER" id="PTHR32071:SF119">
    <property type="entry name" value="SIGMA L-DEPENDENT TRANSCRIPTIONAL REGULATOR YPLP-RELATED"/>
    <property type="match status" value="1"/>
</dbReference>
<dbReference type="InterPro" id="IPR002197">
    <property type="entry name" value="HTH_Fis"/>
</dbReference>
<dbReference type="PROSITE" id="PS50045">
    <property type="entry name" value="SIGMA54_INTERACT_4"/>
    <property type="match status" value="1"/>
</dbReference>
<feature type="domain" description="Sigma-54 factor interaction" evidence="5">
    <location>
        <begin position="127"/>
        <end position="195"/>
    </location>
</feature>
<dbReference type="InterPro" id="IPR027417">
    <property type="entry name" value="P-loop_NTPase"/>
</dbReference>
<dbReference type="Pfam" id="PF25601">
    <property type="entry name" value="AAA_lid_14"/>
    <property type="match status" value="1"/>
</dbReference>
<dbReference type="EMBL" id="BCNO01000001">
    <property type="protein sequence ID" value="GAQ93962.1"/>
    <property type="molecule type" value="Genomic_DNA"/>
</dbReference>
<comment type="caution">
    <text evidence="6">The sequence shown here is derived from an EMBL/GenBank/DDBJ whole genome shotgun (WGS) entry which is preliminary data.</text>
</comment>